<dbReference type="InterPro" id="IPR013783">
    <property type="entry name" value="Ig-like_fold"/>
</dbReference>
<dbReference type="EMBL" id="JACSQD010000004">
    <property type="protein sequence ID" value="MBD7995535.1"/>
    <property type="molecule type" value="Genomic_DNA"/>
</dbReference>
<sequence length="937" mass="102374">MGAHVADLWAEGRRDSPFVAVPRPRLNWIVAEADAAWTARGAEIRLDGEDVAVHTGADHLHVAWPFADILPERKYRVAVRVQDIAGEWTPWSEERLISLGAPATWDAALVGLPNPGRTAQPFIARRVVSVDEEVAAATLYVSGLGAVRAFLDDAPVGDAVLAPGWTSYQERMLLDAIDVTDRVQGDRVVLTLEATGAWYTEEYGFDGDARRVYGEQPLIAAQLVITYTSGRIEAVATGRDWDVRGDGAITSSGLYAGETIDARRNRQWSRVEEGWAAAEVHCPAPRVVTRISEPVREVEVRRPVDVRRTARGTLLLDFGQNFAGRLRLKVAGNAGHEISVRHAEVLEGDELAVRPLRRAEAHDRFVLAGNGEETFEPFGTFHGFRYAEVTGWPGEFEEGAIEAVVLSSDMRRTGWFDSSDPLLNRLHENVVWSTRSNFLSIPTDCPQRDERMGWTGDVAVFAPTALTLFDAAAFLSSWLDDLEIEQQRHGGIVPFVVPDVMGFPPGPAAGWGDAATLVPSAAWWASADVEVLSRRYDSMRTWVEVLHGAAGNSVLWEGSTQFGDWLDPTAPPDAAGAARADRDLVANAYRYRSLCLLAAAAEELGKTDEASRWRADASRLRDAFVRAYVTPDGRMLSDAPTAYVLALRFGLLDDSEMRRAAVDRLVECIRRDGYHIGTGFLGTPHLLDALVDEGRPEVAEALMMQTENPSWLYPVTQGATTVWERWDSLLEDGSINPGEMTSFNHYAFGAVVSWMYRRLAGVAARRPGYAEITFAPVPFHSLDHARVRLETPSGSVAGGWRREGNDIVYLLDVPAHSRAVVNLPGGAEMMAGPGRHEWRRPSHTRAPRPSGGTISLFSPARDIVEDEQAYRAVVGAAGAYGEVGRLFRVRNDWSARSPLAAQLWALPPDASGRIAAALGALAADDPAAGHLQTAGEG</sequence>
<evidence type="ECO:0000259" key="6">
    <source>
        <dbReference type="Pfam" id="PF08531"/>
    </source>
</evidence>
<evidence type="ECO:0000259" key="5">
    <source>
        <dbReference type="Pfam" id="PF05592"/>
    </source>
</evidence>
<gene>
    <name evidence="9" type="ORF">H9639_09525</name>
</gene>
<dbReference type="Gene3D" id="2.60.120.260">
    <property type="entry name" value="Galactose-binding domain-like"/>
    <property type="match status" value="2"/>
</dbReference>
<name>A0ABR8UT32_9MICC</name>
<keyword evidence="3 9" id="KW-0378">Hydrolase</keyword>
<feature type="domain" description="Alpha-L-rhamnosidase six-hairpin glycosidase" evidence="7">
    <location>
        <begin position="411"/>
        <end position="758"/>
    </location>
</feature>
<dbReference type="Proteomes" id="UP000609874">
    <property type="component" value="Unassembled WGS sequence"/>
</dbReference>
<dbReference type="Pfam" id="PF08531">
    <property type="entry name" value="Bac_rhamnosid_N"/>
    <property type="match status" value="1"/>
</dbReference>
<dbReference type="Pfam" id="PF25788">
    <property type="entry name" value="Ig_Rha78A_N"/>
    <property type="match status" value="1"/>
</dbReference>
<dbReference type="InterPro" id="IPR013737">
    <property type="entry name" value="Bac_rhamnosid_N"/>
</dbReference>
<dbReference type="Gene3D" id="1.50.10.10">
    <property type="match status" value="1"/>
</dbReference>
<evidence type="ECO:0000313" key="10">
    <source>
        <dbReference type="Proteomes" id="UP000609874"/>
    </source>
</evidence>
<dbReference type="Gene3D" id="2.60.40.10">
    <property type="entry name" value="Immunoglobulins"/>
    <property type="match status" value="1"/>
</dbReference>
<evidence type="ECO:0000256" key="3">
    <source>
        <dbReference type="ARBA" id="ARBA00022801"/>
    </source>
</evidence>
<feature type="region of interest" description="Disordered" evidence="4">
    <location>
        <begin position="831"/>
        <end position="851"/>
    </location>
</feature>
<dbReference type="Pfam" id="PF17389">
    <property type="entry name" value="Bac_rhamnosid6H"/>
    <property type="match status" value="1"/>
</dbReference>
<organism evidence="9 10">
    <name type="scientific">Arthrobacter gallicola</name>
    <dbReference type="NCBI Taxonomy" id="2762225"/>
    <lineage>
        <taxon>Bacteria</taxon>
        <taxon>Bacillati</taxon>
        <taxon>Actinomycetota</taxon>
        <taxon>Actinomycetes</taxon>
        <taxon>Micrococcales</taxon>
        <taxon>Micrococcaceae</taxon>
        <taxon>Arthrobacter</taxon>
    </lineage>
</organism>
<evidence type="ECO:0000313" key="9">
    <source>
        <dbReference type="EMBL" id="MBD7995535.1"/>
    </source>
</evidence>
<dbReference type="InterPro" id="IPR035396">
    <property type="entry name" value="Bac_rhamnosid6H"/>
</dbReference>
<evidence type="ECO:0000256" key="4">
    <source>
        <dbReference type="SAM" id="MobiDB-lite"/>
    </source>
</evidence>
<reference evidence="9 10" key="1">
    <citation type="submission" date="2020-08" db="EMBL/GenBank/DDBJ databases">
        <title>A Genomic Blueprint of the Chicken Gut Microbiome.</title>
        <authorList>
            <person name="Gilroy R."/>
            <person name="Ravi A."/>
            <person name="Getino M."/>
            <person name="Pursley I."/>
            <person name="Horton D.L."/>
            <person name="Alikhan N.-F."/>
            <person name="Baker D."/>
            <person name="Gharbi K."/>
            <person name="Hall N."/>
            <person name="Watson M."/>
            <person name="Adriaenssens E.M."/>
            <person name="Foster-Nyarko E."/>
            <person name="Jarju S."/>
            <person name="Secka A."/>
            <person name="Antonio M."/>
            <person name="Oren A."/>
            <person name="Chaudhuri R."/>
            <person name="La Ragione R.M."/>
            <person name="Hildebrand F."/>
            <person name="Pallen M.J."/>
        </authorList>
    </citation>
    <scope>NUCLEOTIDE SEQUENCE [LARGE SCALE GENOMIC DNA]</scope>
    <source>
        <strain evidence="9 10">Sa2CUA1</strain>
    </source>
</reference>
<feature type="domain" description="Alpha-L-rhamnosidase C-terminal" evidence="8">
    <location>
        <begin position="761"/>
        <end position="829"/>
    </location>
</feature>
<dbReference type="Gene3D" id="2.60.420.10">
    <property type="entry name" value="Maltose phosphorylase, domain 3"/>
    <property type="match status" value="1"/>
</dbReference>
<feature type="domain" description="Bacterial alpha-L-rhamnosidase N-terminal" evidence="6">
    <location>
        <begin position="133"/>
        <end position="299"/>
    </location>
</feature>
<dbReference type="EC" id="3.2.1.40" evidence="2"/>
<comment type="caution">
    <text evidence="9">The sequence shown here is derived from an EMBL/GenBank/DDBJ whole genome shotgun (WGS) entry which is preliminary data.</text>
</comment>
<comment type="catalytic activity">
    <reaction evidence="1">
        <text>Hydrolysis of terminal non-reducing alpha-L-rhamnose residues in alpha-L-rhamnosides.</text>
        <dbReference type="EC" id="3.2.1.40"/>
    </reaction>
</comment>
<evidence type="ECO:0000256" key="1">
    <source>
        <dbReference type="ARBA" id="ARBA00001445"/>
    </source>
</evidence>
<dbReference type="InterPro" id="IPR016007">
    <property type="entry name" value="Alpha_rhamnosid"/>
</dbReference>
<keyword evidence="10" id="KW-1185">Reference proteome</keyword>
<dbReference type="PIRSF" id="PIRSF010631">
    <property type="entry name" value="A-rhamnsds"/>
    <property type="match status" value="1"/>
</dbReference>
<dbReference type="InterPro" id="IPR008928">
    <property type="entry name" value="6-hairpin_glycosidase_sf"/>
</dbReference>
<dbReference type="PANTHER" id="PTHR33307:SF6">
    <property type="entry name" value="ALPHA-RHAMNOSIDASE (EUROFUNG)-RELATED"/>
    <property type="match status" value="1"/>
</dbReference>
<dbReference type="InterPro" id="IPR008902">
    <property type="entry name" value="Rhamnosid_concanavalin"/>
</dbReference>
<dbReference type="Pfam" id="PF17390">
    <property type="entry name" value="Bac_rhamnosid_C"/>
    <property type="match status" value="1"/>
</dbReference>
<dbReference type="SUPFAM" id="SSF48208">
    <property type="entry name" value="Six-hairpin glycosidases"/>
    <property type="match status" value="1"/>
</dbReference>
<evidence type="ECO:0000259" key="8">
    <source>
        <dbReference type="Pfam" id="PF17390"/>
    </source>
</evidence>
<proteinExistence type="predicted"/>
<dbReference type="InterPro" id="IPR012341">
    <property type="entry name" value="6hp_glycosidase-like_sf"/>
</dbReference>
<dbReference type="Pfam" id="PF05592">
    <property type="entry name" value="Bac_rhamnosid"/>
    <property type="match status" value="1"/>
</dbReference>
<feature type="domain" description="Alpha-L-rhamnosidase concanavalin-like" evidence="5">
    <location>
        <begin position="308"/>
        <end position="406"/>
    </location>
</feature>
<dbReference type="PANTHER" id="PTHR33307">
    <property type="entry name" value="ALPHA-RHAMNOSIDASE (EUROFUNG)"/>
    <property type="match status" value="1"/>
</dbReference>
<evidence type="ECO:0000256" key="2">
    <source>
        <dbReference type="ARBA" id="ARBA00012652"/>
    </source>
</evidence>
<dbReference type="RefSeq" id="WP_191807866.1">
    <property type="nucleotide sequence ID" value="NZ_JACSQD010000004.1"/>
</dbReference>
<protein>
    <recommendedName>
        <fullName evidence="2">alpha-L-rhamnosidase</fullName>
        <ecNumber evidence="2">3.2.1.40</ecNumber>
    </recommendedName>
</protein>
<evidence type="ECO:0000259" key="7">
    <source>
        <dbReference type="Pfam" id="PF17389"/>
    </source>
</evidence>
<dbReference type="InterPro" id="IPR035398">
    <property type="entry name" value="Bac_rhamnosid_C"/>
</dbReference>
<dbReference type="GO" id="GO:0016787">
    <property type="term" value="F:hydrolase activity"/>
    <property type="evidence" value="ECO:0007669"/>
    <property type="project" value="UniProtKB-KW"/>
</dbReference>
<accession>A0ABR8UT32</accession>